<dbReference type="Proteomes" id="UP000799423">
    <property type="component" value="Unassembled WGS sequence"/>
</dbReference>
<sequence length="80" mass="9017">MPKSHEAHLKHAADAKRESTDKHAYRIFRNWLWEILFIVVAIGLIVAIAVLLAIYNGNPAPDWSERINLNALLATLSTIL</sequence>
<dbReference type="OrthoDB" id="5376804at2759"/>
<evidence type="ECO:0000313" key="4">
    <source>
        <dbReference type="Proteomes" id="UP000799423"/>
    </source>
</evidence>
<dbReference type="EMBL" id="MU006317">
    <property type="protein sequence ID" value="KAF2848511.1"/>
    <property type="molecule type" value="Genomic_DNA"/>
</dbReference>
<organism evidence="3 4">
    <name type="scientific">Plenodomus tracheiphilus IPT5</name>
    <dbReference type="NCBI Taxonomy" id="1408161"/>
    <lineage>
        <taxon>Eukaryota</taxon>
        <taxon>Fungi</taxon>
        <taxon>Dikarya</taxon>
        <taxon>Ascomycota</taxon>
        <taxon>Pezizomycotina</taxon>
        <taxon>Dothideomycetes</taxon>
        <taxon>Pleosporomycetidae</taxon>
        <taxon>Pleosporales</taxon>
        <taxon>Pleosporineae</taxon>
        <taxon>Leptosphaeriaceae</taxon>
        <taxon>Plenodomus</taxon>
    </lineage>
</organism>
<evidence type="ECO:0000256" key="2">
    <source>
        <dbReference type="SAM" id="Phobius"/>
    </source>
</evidence>
<keyword evidence="4" id="KW-1185">Reference proteome</keyword>
<dbReference type="PANTHER" id="PTHR35394:SF6">
    <property type="entry name" value="DUF3176 DOMAIN-CONTAINING PROTEIN"/>
    <property type="match status" value="1"/>
</dbReference>
<keyword evidence="2" id="KW-0812">Transmembrane</keyword>
<proteinExistence type="predicted"/>
<feature type="region of interest" description="Disordered" evidence="1">
    <location>
        <begin position="1"/>
        <end position="21"/>
    </location>
</feature>
<dbReference type="AlphaFoldDB" id="A0A6A7AYZ2"/>
<protein>
    <submittedName>
        <fullName evidence="3">Uncharacterized protein</fullName>
    </submittedName>
</protein>
<keyword evidence="2" id="KW-0472">Membrane</keyword>
<dbReference type="PANTHER" id="PTHR35394">
    <property type="entry name" value="DUF3176 DOMAIN-CONTAINING PROTEIN"/>
    <property type="match status" value="1"/>
</dbReference>
<evidence type="ECO:0000256" key="1">
    <source>
        <dbReference type="SAM" id="MobiDB-lite"/>
    </source>
</evidence>
<accession>A0A6A7AYZ2</accession>
<gene>
    <name evidence="3" type="ORF">T440DRAFT_519933</name>
</gene>
<reference evidence="3" key="1">
    <citation type="submission" date="2020-01" db="EMBL/GenBank/DDBJ databases">
        <authorList>
            <consortium name="DOE Joint Genome Institute"/>
            <person name="Haridas S."/>
            <person name="Albert R."/>
            <person name="Binder M."/>
            <person name="Bloem J."/>
            <person name="Labutti K."/>
            <person name="Salamov A."/>
            <person name="Andreopoulos B."/>
            <person name="Baker S.E."/>
            <person name="Barry K."/>
            <person name="Bills G."/>
            <person name="Bluhm B.H."/>
            <person name="Cannon C."/>
            <person name="Castanera R."/>
            <person name="Culley D.E."/>
            <person name="Daum C."/>
            <person name="Ezra D."/>
            <person name="Gonzalez J.B."/>
            <person name="Henrissat B."/>
            <person name="Kuo A."/>
            <person name="Liang C."/>
            <person name="Lipzen A."/>
            <person name="Lutzoni F."/>
            <person name="Magnuson J."/>
            <person name="Mondo S."/>
            <person name="Nolan M."/>
            <person name="Ohm R."/>
            <person name="Pangilinan J."/>
            <person name="Park H.-J."/>
            <person name="Ramirez L."/>
            <person name="Alfaro M."/>
            <person name="Sun H."/>
            <person name="Tritt A."/>
            <person name="Yoshinaga Y."/>
            <person name="Zwiers L.-H."/>
            <person name="Turgeon B.G."/>
            <person name="Goodwin S.B."/>
            <person name="Spatafora J.W."/>
            <person name="Crous P.W."/>
            <person name="Grigoriev I.V."/>
        </authorList>
    </citation>
    <scope>NUCLEOTIDE SEQUENCE</scope>
    <source>
        <strain evidence="3">IPT5</strain>
    </source>
</reference>
<feature type="transmembrane region" description="Helical" evidence="2">
    <location>
        <begin position="31"/>
        <end position="55"/>
    </location>
</feature>
<keyword evidence="2" id="KW-1133">Transmembrane helix</keyword>
<name>A0A6A7AYZ2_9PLEO</name>
<evidence type="ECO:0000313" key="3">
    <source>
        <dbReference type="EMBL" id="KAF2848511.1"/>
    </source>
</evidence>